<dbReference type="SUPFAM" id="SSF53474">
    <property type="entry name" value="alpha/beta-Hydrolases"/>
    <property type="match status" value="1"/>
</dbReference>
<dbReference type="RefSeq" id="WP_245779144.1">
    <property type="nucleotide sequence ID" value="NZ_FOQH01000005.1"/>
</dbReference>
<reference evidence="1 2" key="1">
    <citation type="submission" date="2016-10" db="EMBL/GenBank/DDBJ databases">
        <authorList>
            <person name="de Groot N.N."/>
        </authorList>
    </citation>
    <scope>NUCLEOTIDE SEQUENCE [LARGE SCALE GENOMIC DNA]</scope>
    <source>
        <strain evidence="1 2">CGMCC 1.11030</strain>
    </source>
</reference>
<accession>A0A1I3GYN9</accession>
<keyword evidence="2" id="KW-1185">Reference proteome</keyword>
<dbReference type="Proteomes" id="UP000199377">
    <property type="component" value="Unassembled WGS sequence"/>
</dbReference>
<organism evidence="1 2">
    <name type="scientific">Albimonas pacifica</name>
    <dbReference type="NCBI Taxonomy" id="1114924"/>
    <lineage>
        <taxon>Bacteria</taxon>
        <taxon>Pseudomonadati</taxon>
        <taxon>Pseudomonadota</taxon>
        <taxon>Alphaproteobacteria</taxon>
        <taxon>Rhodobacterales</taxon>
        <taxon>Paracoccaceae</taxon>
        <taxon>Albimonas</taxon>
    </lineage>
</organism>
<protein>
    <submittedName>
        <fullName evidence="1">Phospholipase/carboxylesterase</fullName>
    </submittedName>
</protein>
<gene>
    <name evidence="1" type="ORF">SAMN05216258_105414</name>
</gene>
<sequence>MTQVATDRIGPVDGRIALVRPPRRPGAPLVFAFHGTGGDESQFADLLARLLPEAGVIAPRGEVSEHGAARFFRRKAEGVYDMADLETRRDALAAWIGARIAEHPGSPAWALGYSNGANILAAMAFTTPGLFERLALLHPLIPWTPAPQPGLAGARVLIGGGARDPIAPREGTQALAEWFRAQGAQTRLALHPGGHEVRPEELTALAELFGEP</sequence>
<dbReference type="InterPro" id="IPR029058">
    <property type="entry name" value="AB_hydrolase_fold"/>
</dbReference>
<evidence type="ECO:0000313" key="1">
    <source>
        <dbReference type="EMBL" id="SFI28583.1"/>
    </source>
</evidence>
<dbReference type="EMBL" id="FOQH01000005">
    <property type="protein sequence ID" value="SFI28583.1"/>
    <property type="molecule type" value="Genomic_DNA"/>
</dbReference>
<name>A0A1I3GYN9_9RHOB</name>
<proteinExistence type="predicted"/>
<evidence type="ECO:0000313" key="2">
    <source>
        <dbReference type="Proteomes" id="UP000199377"/>
    </source>
</evidence>
<dbReference type="Gene3D" id="3.40.50.1820">
    <property type="entry name" value="alpha/beta hydrolase"/>
    <property type="match status" value="1"/>
</dbReference>
<dbReference type="AlphaFoldDB" id="A0A1I3GYN9"/>
<dbReference type="STRING" id="1114924.SAMN05216258_105414"/>